<proteinExistence type="predicted"/>
<evidence type="ECO:0000313" key="1">
    <source>
        <dbReference type="EMBL" id="MVX66597.1"/>
    </source>
</evidence>
<name>A0A964RRV2_9CLOT</name>
<evidence type="ECO:0000313" key="2">
    <source>
        <dbReference type="Proteomes" id="UP000656077"/>
    </source>
</evidence>
<comment type="caution">
    <text evidence="1">The sequence shown here is derived from an EMBL/GenBank/DDBJ whole genome shotgun (WGS) entry which is preliminary data.</text>
</comment>
<dbReference type="AlphaFoldDB" id="A0A964RRV2"/>
<reference evidence="1" key="1">
    <citation type="submission" date="2019-12" db="EMBL/GenBank/DDBJ databases">
        <title>Microbes associate with the intestines of laboratory mice.</title>
        <authorList>
            <person name="Navarre W."/>
            <person name="Wong E."/>
        </authorList>
    </citation>
    <scope>NUCLEOTIDE SEQUENCE</scope>
    <source>
        <strain evidence="1">NM79_F5</strain>
    </source>
</reference>
<sequence>MPYIMLVGKIGSPVAIARIKYSVEEINNAGIKTEDFVTGKKNVLKPI</sequence>
<dbReference type="Proteomes" id="UP000656077">
    <property type="component" value="Unassembled WGS sequence"/>
</dbReference>
<protein>
    <submittedName>
        <fullName evidence="1">Uncharacterized protein</fullName>
    </submittedName>
</protein>
<organism evidence="1 2">
    <name type="scientific">Clostridium chromiireducens</name>
    <dbReference type="NCBI Taxonomy" id="225345"/>
    <lineage>
        <taxon>Bacteria</taxon>
        <taxon>Bacillati</taxon>
        <taxon>Bacillota</taxon>
        <taxon>Clostridia</taxon>
        <taxon>Eubacteriales</taxon>
        <taxon>Clostridiaceae</taxon>
        <taxon>Clostridium</taxon>
    </lineage>
</organism>
<dbReference type="EMBL" id="WSRQ01000063">
    <property type="protein sequence ID" value="MVX66597.1"/>
    <property type="molecule type" value="Genomic_DNA"/>
</dbReference>
<gene>
    <name evidence="1" type="ORF">GKZ28_23290</name>
</gene>
<accession>A0A964RRV2</accession>